<evidence type="ECO:0000313" key="2">
    <source>
        <dbReference type="EMBL" id="GAA2109751.1"/>
    </source>
</evidence>
<feature type="region of interest" description="Disordered" evidence="1">
    <location>
        <begin position="1"/>
        <end position="30"/>
    </location>
</feature>
<dbReference type="EMBL" id="BAAANS010000037">
    <property type="protein sequence ID" value="GAA2109751.1"/>
    <property type="molecule type" value="Genomic_DNA"/>
</dbReference>
<dbReference type="Proteomes" id="UP001500897">
    <property type="component" value="Unassembled WGS sequence"/>
</dbReference>
<name>A0ABP5J083_9ACTN</name>
<proteinExistence type="predicted"/>
<gene>
    <name evidence="2" type="ORF">GCM10009759_50710</name>
</gene>
<feature type="region of interest" description="Disordered" evidence="1">
    <location>
        <begin position="87"/>
        <end position="117"/>
    </location>
</feature>
<reference evidence="3" key="1">
    <citation type="journal article" date="2019" name="Int. J. Syst. Evol. Microbiol.">
        <title>The Global Catalogue of Microorganisms (GCM) 10K type strain sequencing project: providing services to taxonomists for standard genome sequencing and annotation.</title>
        <authorList>
            <consortium name="The Broad Institute Genomics Platform"/>
            <consortium name="The Broad Institute Genome Sequencing Center for Infectious Disease"/>
            <person name="Wu L."/>
            <person name="Ma J."/>
        </authorList>
    </citation>
    <scope>NUCLEOTIDE SEQUENCE [LARGE SCALE GENOMIC DNA]</scope>
    <source>
        <strain evidence="3">JCM 14559</strain>
    </source>
</reference>
<evidence type="ECO:0000256" key="1">
    <source>
        <dbReference type="SAM" id="MobiDB-lite"/>
    </source>
</evidence>
<organism evidence="2 3">
    <name type="scientific">Kitasatospora saccharophila</name>
    <dbReference type="NCBI Taxonomy" id="407973"/>
    <lineage>
        <taxon>Bacteria</taxon>
        <taxon>Bacillati</taxon>
        <taxon>Actinomycetota</taxon>
        <taxon>Actinomycetes</taxon>
        <taxon>Kitasatosporales</taxon>
        <taxon>Streptomycetaceae</taxon>
        <taxon>Kitasatospora</taxon>
    </lineage>
</organism>
<keyword evidence="3" id="KW-1185">Reference proteome</keyword>
<evidence type="ECO:0000313" key="3">
    <source>
        <dbReference type="Proteomes" id="UP001500897"/>
    </source>
</evidence>
<sequence length="117" mass="12682">MSCRGVDTADGSPTDWQPPSPDAGFDRRSGDASAVLFADDIRYARDGGRRHGHTEQGPTAIAADGKARRRTRRRILLSDSPTYVRRTGSRARAAVRRRAVTPENGRSCRELTTTGGG</sequence>
<accession>A0ABP5J083</accession>
<comment type="caution">
    <text evidence="2">The sequence shown here is derived from an EMBL/GenBank/DDBJ whole genome shotgun (WGS) entry which is preliminary data.</text>
</comment>
<feature type="compositionally biased region" description="Basic residues" evidence="1">
    <location>
        <begin position="87"/>
        <end position="99"/>
    </location>
</feature>
<feature type="region of interest" description="Disordered" evidence="1">
    <location>
        <begin position="46"/>
        <end position="69"/>
    </location>
</feature>
<protein>
    <submittedName>
        <fullName evidence="2">Uncharacterized protein</fullName>
    </submittedName>
</protein>